<feature type="compositionally biased region" description="Basic and acidic residues" evidence="3">
    <location>
        <begin position="740"/>
        <end position="753"/>
    </location>
</feature>
<accession>D4ANI9</accession>
<sequence length="1166" mass="126847">MSAVPFTVKAVFEYTSEHEDDLNFSIGQIITVTEEEDADWYYGNYTNHAGAKQEGIFPRNFVEKYEPPAPPRPTRPARTRKESETASQSPPLASESAVPDIPQEDSQKRSIDLGSTGEAEKKTAPSSVPYEAPKSSAPVHAPSSPPMSPPSQKAAPPPPSAPVEAPAKKAPPPTVAEKPTAGSFRDRIAAFNKASAAPITPFNHATHTSSSFVKKPFVAPPPSKNAYVPPPIEHPQTYRREEPQETSLPIRSEAPEGTEATEEEQPKPTSLKERIALLQKQQLEQASRHAEAAQKKEKPKKPAKKKVESQEPVEPSESMMGVELQRTETSETAKESSAASGDPAEEGTQPKHRTPVLPPARELTSDTNDADNSAAGDTEEASETSTSKEDVEDKSPESRPLKPTHGDAPGANGSEEEESEEQEEDEIDPEIRRRMEIRDRMAKISGGMGMMGMFGAPAGLPGMPTGSYKKPKAPSADAGTTEQQPEAYAPPVQLMALPGMHVRKPEEKPKSPPAAPEEPSEASIPPPQPLPLNSEDAPETTSEEPITPHVPPPPPVAQNLPPPPPPPESRLPTKPPFFSLRSYSNIFYYVARPVPPPPPPHNILTSPSLGTKSNDEVVLSPARTEKGDDESYFAGHEASGSARQSMDQARISSPVSSPVTGPGKRQSHPPPPLPSAPPVPPSAQTRPPPPPPPATEPSPDNTGDSRMSSQTPTRPLGSESEEEITEYEGDYDTDIASGAKHKDALKAHVRDSSIDEGTLADSFSPHSPRSPVETRPPIPQTTFQSTAPRSAPPPPPPSQPPKAARQSVDMPRAPPPPVPQTMYTQEDETHERTREEAFDQYTAPAAPAHRDRGESQIKDIPDETSYEVPQHNMSSQAPRPSRGSSDLLRGQTGTRRSMDVSRPSMDQGYMANDVDLASTSLWWTQPNTPPPVFQGRRDILIEIEESSTNKRGGKVTTSKDVYILFMDYSQTIISAQFDSKNPIDVALEQRHEPPPPRLRQDQLEDAHTQFGARISESVASKQNTTVGDGTPHALIQTLLAPLKDALLPVGVRSYGALVYANLANASVQQFDEIRPGDIITFRNCRFQGHRGTMHQKYSSEVGKPDHAGVVSDWDGTKKKVRVWEQGRESKKTKVESYKLGDLKSGECRVWRVMSRTWVGWDGEHKA</sequence>
<feature type="compositionally biased region" description="Pro residues" evidence="3">
    <location>
        <begin position="548"/>
        <end position="575"/>
    </location>
</feature>
<evidence type="ECO:0000256" key="3">
    <source>
        <dbReference type="SAM" id="MobiDB-lite"/>
    </source>
</evidence>
<proteinExistence type="predicted"/>
<keyword evidence="6" id="KW-1185">Reference proteome</keyword>
<dbReference type="GeneID" id="9521878"/>
<dbReference type="PANTHER" id="PTHR46026">
    <property type="entry name" value="RHO-TYPE GUANINE NUCLEOTIDE EXCHANGE FACTOR, ISOFORM F"/>
    <property type="match status" value="1"/>
</dbReference>
<feature type="compositionally biased region" description="Low complexity" evidence="3">
    <location>
        <begin position="455"/>
        <end position="464"/>
    </location>
</feature>
<dbReference type="InterPro" id="IPR035552">
    <property type="entry name" value="Mti1_SH3"/>
</dbReference>
<dbReference type="RefSeq" id="XP_003016395.1">
    <property type="nucleotide sequence ID" value="XM_003016349.1"/>
</dbReference>
<feature type="region of interest" description="Disordered" evidence="3">
    <location>
        <begin position="455"/>
        <end position="576"/>
    </location>
</feature>
<keyword evidence="1 2" id="KW-0728">SH3 domain</keyword>
<organism evidence="5 6">
    <name type="scientific">Arthroderma benhamiae (strain ATCC MYA-4681 / CBS 112371)</name>
    <name type="common">Trichophyton mentagrophytes</name>
    <dbReference type="NCBI Taxonomy" id="663331"/>
    <lineage>
        <taxon>Eukaryota</taxon>
        <taxon>Fungi</taxon>
        <taxon>Dikarya</taxon>
        <taxon>Ascomycota</taxon>
        <taxon>Pezizomycotina</taxon>
        <taxon>Eurotiomycetes</taxon>
        <taxon>Eurotiomycetidae</taxon>
        <taxon>Onygenales</taxon>
        <taxon>Arthrodermataceae</taxon>
        <taxon>Trichophyton</taxon>
    </lineage>
</organism>
<feature type="domain" description="SH3" evidence="4">
    <location>
        <begin position="3"/>
        <end position="67"/>
    </location>
</feature>
<feature type="compositionally biased region" description="Pro residues" evidence="3">
    <location>
        <begin position="218"/>
        <end position="233"/>
    </location>
</feature>
<feature type="compositionally biased region" description="Polar residues" evidence="3">
    <location>
        <begin position="641"/>
        <end position="651"/>
    </location>
</feature>
<feature type="compositionally biased region" description="Polar residues" evidence="3">
    <location>
        <begin position="603"/>
        <end position="612"/>
    </location>
</feature>
<dbReference type="CDD" id="cd11887">
    <property type="entry name" value="SH3_Bbc1"/>
    <property type="match status" value="1"/>
</dbReference>
<dbReference type="InterPro" id="IPR001452">
    <property type="entry name" value="SH3_domain"/>
</dbReference>
<evidence type="ECO:0000256" key="1">
    <source>
        <dbReference type="ARBA" id="ARBA00022443"/>
    </source>
</evidence>
<dbReference type="KEGG" id="abe:ARB_05794"/>
<dbReference type="Gene3D" id="2.30.30.40">
    <property type="entry name" value="SH3 Domains"/>
    <property type="match status" value="1"/>
</dbReference>
<feature type="region of interest" description="Disordered" evidence="3">
    <location>
        <begin position="62"/>
        <end position="440"/>
    </location>
</feature>
<feature type="compositionally biased region" description="Polar residues" evidence="3">
    <location>
        <begin position="203"/>
        <end position="212"/>
    </location>
</feature>
<feature type="compositionally biased region" description="Basic and acidic residues" evidence="3">
    <location>
        <begin position="325"/>
        <end position="334"/>
    </location>
</feature>
<dbReference type="InterPro" id="IPR036028">
    <property type="entry name" value="SH3-like_dom_sf"/>
</dbReference>
<dbReference type="OMA" id="TMHQKYN"/>
<feature type="compositionally biased region" description="Basic and acidic residues" evidence="3">
    <location>
        <begin position="429"/>
        <end position="440"/>
    </location>
</feature>
<evidence type="ECO:0000256" key="2">
    <source>
        <dbReference type="PROSITE-ProRule" id="PRU00192"/>
    </source>
</evidence>
<evidence type="ECO:0000313" key="6">
    <source>
        <dbReference type="Proteomes" id="UP000008866"/>
    </source>
</evidence>
<dbReference type="InterPro" id="IPR057402">
    <property type="entry name" value="AIM3_BBC1_C"/>
</dbReference>
<dbReference type="STRING" id="663331.D4ANI9"/>
<feature type="compositionally biased region" description="Polar residues" evidence="3">
    <location>
        <begin position="871"/>
        <end position="884"/>
    </location>
</feature>
<reference evidence="6" key="1">
    <citation type="journal article" date="2011" name="Genome Biol.">
        <title>Comparative and functional genomics provide insights into the pathogenicity of dermatophytic fungi.</title>
        <authorList>
            <person name="Burmester A."/>
            <person name="Shelest E."/>
            <person name="Gloeckner G."/>
            <person name="Heddergott C."/>
            <person name="Schindler S."/>
            <person name="Staib P."/>
            <person name="Heidel A."/>
            <person name="Felder M."/>
            <person name="Petzold A."/>
            <person name="Szafranski K."/>
            <person name="Feuermann M."/>
            <person name="Pedruzzi I."/>
            <person name="Priebe S."/>
            <person name="Groth M."/>
            <person name="Winkler R."/>
            <person name="Li W."/>
            <person name="Kniemeyer O."/>
            <person name="Schroeckh V."/>
            <person name="Hertweck C."/>
            <person name="Hube B."/>
            <person name="White T.C."/>
            <person name="Platzer M."/>
            <person name="Guthke R."/>
            <person name="Heitman J."/>
            <person name="Woestemeyer J."/>
            <person name="Zipfel P.F."/>
            <person name="Monod M."/>
            <person name="Brakhage A.A."/>
        </authorList>
    </citation>
    <scope>NUCLEOTIDE SEQUENCE [LARGE SCALE GENOMIC DNA]</scope>
    <source>
        <strain evidence="6">ATCC MYA-4681 / CBS 112371</strain>
    </source>
</reference>
<feature type="compositionally biased region" description="Basic and acidic residues" evidence="3">
    <location>
        <begin position="264"/>
        <end position="275"/>
    </location>
</feature>
<feature type="compositionally biased region" description="Acidic residues" evidence="3">
    <location>
        <begin position="414"/>
        <end position="428"/>
    </location>
</feature>
<feature type="compositionally biased region" description="Low complexity" evidence="3">
    <location>
        <begin position="132"/>
        <end position="142"/>
    </location>
</feature>
<name>D4ANI9_ARTBC</name>
<dbReference type="Pfam" id="PF25459">
    <property type="entry name" value="AIM3_BBC1_C"/>
    <property type="match status" value="1"/>
</dbReference>
<dbReference type="SUPFAM" id="SSF50044">
    <property type="entry name" value="SH3-domain"/>
    <property type="match status" value="1"/>
</dbReference>
<feature type="region of interest" description="Disordered" evidence="3">
    <location>
        <begin position="866"/>
        <end position="906"/>
    </location>
</feature>
<feature type="compositionally biased region" description="Polar residues" evidence="3">
    <location>
        <begin position="700"/>
        <end position="713"/>
    </location>
</feature>
<evidence type="ECO:0000259" key="4">
    <source>
        <dbReference type="PROSITE" id="PS50002"/>
    </source>
</evidence>
<dbReference type="Pfam" id="PF00018">
    <property type="entry name" value="SH3_1"/>
    <property type="match status" value="1"/>
</dbReference>
<dbReference type="PROSITE" id="PS50002">
    <property type="entry name" value="SH3"/>
    <property type="match status" value="1"/>
</dbReference>
<gene>
    <name evidence="5" type="ORF">ARB_05794</name>
</gene>
<feature type="region of interest" description="Disordered" evidence="3">
    <location>
        <begin position="590"/>
        <end position="835"/>
    </location>
</feature>
<dbReference type="SMART" id="SM00326">
    <property type="entry name" value="SH3"/>
    <property type="match status" value="1"/>
</dbReference>
<dbReference type="Proteomes" id="UP000008866">
    <property type="component" value="Unassembled WGS sequence"/>
</dbReference>
<feature type="compositionally biased region" description="Basic and acidic residues" evidence="3">
    <location>
        <begin position="286"/>
        <end position="296"/>
    </location>
</feature>
<feature type="compositionally biased region" description="Pro residues" evidence="3">
    <location>
        <begin position="668"/>
        <end position="696"/>
    </location>
</feature>
<feature type="compositionally biased region" description="Acidic residues" evidence="3">
    <location>
        <begin position="719"/>
        <end position="733"/>
    </location>
</feature>
<dbReference type="EMBL" id="ABSU01000003">
    <property type="protein sequence ID" value="EFE35750.1"/>
    <property type="molecule type" value="Genomic_DNA"/>
</dbReference>
<feature type="compositionally biased region" description="Basic and acidic residues" evidence="3">
    <location>
        <begin position="386"/>
        <end position="400"/>
    </location>
</feature>
<comment type="caution">
    <text evidence="5">The sequence shown here is derived from an EMBL/GenBank/DDBJ whole genome shotgun (WGS) entry which is preliminary data.</text>
</comment>
<dbReference type="HOGENOM" id="CLU_003021_1_0_1"/>
<feature type="compositionally biased region" description="Pro residues" evidence="3">
    <location>
        <begin position="790"/>
        <end position="800"/>
    </location>
</feature>
<dbReference type="PANTHER" id="PTHR46026:SF1">
    <property type="entry name" value="RHO-TYPE GUANINE NUCLEOTIDE EXCHANGE FACTOR, ISOFORM F"/>
    <property type="match status" value="1"/>
</dbReference>
<dbReference type="AlphaFoldDB" id="D4ANI9"/>
<dbReference type="eggNOG" id="ENOG502QQMM">
    <property type="taxonomic scope" value="Eukaryota"/>
</dbReference>
<evidence type="ECO:0000313" key="5">
    <source>
        <dbReference type="EMBL" id="EFE35750.1"/>
    </source>
</evidence>
<protein>
    <recommendedName>
        <fullName evidence="4">SH3 domain-containing protein</fullName>
    </recommendedName>
</protein>
<feature type="compositionally biased region" description="Pro residues" evidence="3">
    <location>
        <begin position="143"/>
        <end position="161"/>
    </location>
</feature>